<protein>
    <submittedName>
        <fullName evidence="3">Tyrosine-type recombinase/integrase</fullName>
    </submittedName>
</protein>
<dbReference type="RefSeq" id="WP_233730715.1">
    <property type="nucleotide sequence ID" value="NZ_JAJVCN010000003.1"/>
</dbReference>
<comment type="caution">
    <text evidence="3">The sequence shown here is derived from an EMBL/GenBank/DDBJ whole genome shotgun (WGS) entry which is preliminary data.</text>
</comment>
<dbReference type="SUPFAM" id="SSF56349">
    <property type="entry name" value="DNA breaking-rejoining enzymes"/>
    <property type="match status" value="1"/>
</dbReference>
<dbReference type="InterPro" id="IPR002104">
    <property type="entry name" value="Integrase_catalytic"/>
</dbReference>
<sequence length="110" mass="12388">MAANLWQDNGWVFTQPTGKPIDPRADYQEWRDLLTVAEVRAARLHDARHTTTTMLLVLRTPIRAVMELMGWTAASMASRYMHVPDEIEQGIAGQMGNLLWSPPGDQREAG</sequence>
<evidence type="ECO:0000259" key="2">
    <source>
        <dbReference type="Pfam" id="PF00589"/>
    </source>
</evidence>
<name>A0ABS8ZRQ4_9PSEU</name>
<evidence type="ECO:0000313" key="4">
    <source>
        <dbReference type="Proteomes" id="UP001521150"/>
    </source>
</evidence>
<dbReference type="EMBL" id="JAJVCN010000003">
    <property type="protein sequence ID" value="MCE7009281.1"/>
    <property type="molecule type" value="Genomic_DNA"/>
</dbReference>
<dbReference type="Pfam" id="PF00589">
    <property type="entry name" value="Phage_integrase"/>
    <property type="match status" value="1"/>
</dbReference>
<proteinExistence type="predicted"/>
<keyword evidence="1" id="KW-0233">DNA recombination</keyword>
<dbReference type="InterPro" id="IPR013762">
    <property type="entry name" value="Integrase-like_cat_sf"/>
</dbReference>
<dbReference type="Gene3D" id="1.10.443.10">
    <property type="entry name" value="Intergrase catalytic core"/>
    <property type="match status" value="1"/>
</dbReference>
<dbReference type="Proteomes" id="UP001521150">
    <property type="component" value="Unassembled WGS sequence"/>
</dbReference>
<reference evidence="3 4" key="1">
    <citation type="submission" date="2021-12" db="EMBL/GenBank/DDBJ databases">
        <title>Genome sequence of Kibdelosporangium philippinense ATCC 49844.</title>
        <authorList>
            <person name="Fedorov E.A."/>
            <person name="Omeragic M."/>
            <person name="Shalygina K.F."/>
            <person name="Maclea K.S."/>
        </authorList>
    </citation>
    <scope>NUCLEOTIDE SEQUENCE [LARGE SCALE GENOMIC DNA]</scope>
    <source>
        <strain evidence="3 4">ATCC 49844</strain>
    </source>
</reference>
<dbReference type="InterPro" id="IPR011010">
    <property type="entry name" value="DNA_brk_join_enz"/>
</dbReference>
<feature type="domain" description="Tyr recombinase" evidence="2">
    <location>
        <begin position="8"/>
        <end position="84"/>
    </location>
</feature>
<keyword evidence="4" id="KW-1185">Reference proteome</keyword>
<evidence type="ECO:0000313" key="3">
    <source>
        <dbReference type="EMBL" id="MCE7009281.1"/>
    </source>
</evidence>
<organism evidence="3 4">
    <name type="scientific">Kibdelosporangium philippinense</name>
    <dbReference type="NCBI Taxonomy" id="211113"/>
    <lineage>
        <taxon>Bacteria</taxon>
        <taxon>Bacillati</taxon>
        <taxon>Actinomycetota</taxon>
        <taxon>Actinomycetes</taxon>
        <taxon>Pseudonocardiales</taxon>
        <taxon>Pseudonocardiaceae</taxon>
        <taxon>Kibdelosporangium</taxon>
    </lineage>
</organism>
<accession>A0ABS8ZRQ4</accession>
<gene>
    <name evidence="3" type="ORF">LWC34_41675</name>
</gene>
<evidence type="ECO:0000256" key="1">
    <source>
        <dbReference type="ARBA" id="ARBA00023172"/>
    </source>
</evidence>